<comment type="subcellular location">
    <subcellularLocation>
        <location evidence="1 7">Cell membrane</location>
        <topology evidence="1 7">Multi-pass membrane protein</topology>
    </subcellularLocation>
</comment>
<dbReference type="PROSITE" id="PS50928">
    <property type="entry name" value="ABC_TM1"/>
    <property type="match status" value="1"/>
</dbReference>
<dbReference type="PANTHER" id="PTHR32243">
    <property type="entry name" value="MALTOSE TRANSPORT SYSTEM PERMEASE-RELATED"/>
    <property type="match status" value="1"/>
</dbReference>
<keyword evidence="3" id="KW-1003">Cell membrane</keyword>
<dbReference type="Proteomes" id="UP000199079">
    <property type="component" value="Unassembled WGS sequence"/>
</dbReference>
<keyword evidence="5 7" id="KW-1133">Transmembrane helix</keyword>
<dbReference type="OrthoDB" id="57451at2157"/>
<dbReference type="AlphaFoldDB" id="A0A1H3LXE0"/>
<protein>
    <submittedName>
        <fullName evidence="9">Carbohydrate ABC transporter membrane protein 2, CUT1 family</fullName>
    </submittedName>
</protein>
<dbReference type="Gene3D" id="1.10.3720.10">
    <property type="entry name" value="MetI-like"/>
    <property type="match status" value="1"/>
</dbReference>
<gene>
    <name evidence="9" type="ORF">SAMN05216564_10833</name>
</gene>
<reference evidence="10" key="1">
    <citation type="submission" date="2016-10" db="EMBL/GenBank/DDBJ databases">
        <authorList>
            <person name="Varghese N."/>
            <person name="Submissions S."/>
        </authorList>
    </citation>
    <scope>NUCLEOTIDE SEQUENCE [LARGE SCALE GENOMIC DNA]</scope>
    <source>
        <strain evidence="10">DC30,IBRC 10041,KCTC 4046</strain>
    </source>
</reference>
<evidence type="ECO:0000256" key="5">
    <source>
        <dbReference type="ARBA" id="ARBA00022989"/>
    </source>
</evidence>
<evidence type="ECO:0000256" key="2">
    <source>
        <dbReference type="ARBA" id="ARBA00022448"/>
    </source>
</evidence>
<evidence type="ECO:0000256" key="1">
    <source>
        <dbReference type="ARBA" id="ARBA00004651"/>
    </source>
</evidence>
<keyword evidence="4 7" id="KW-0812">Transmembrane</keyword>
<evidence type="ECO:0000313" key="9">
    <source>
        <dbReference type="EMBL" id="SDY68694.1"/>
    </source>
</evidence>
<name>A0A1H3LXE0_9EURY</name>
<keyword evidence="10" id="KW-1185">Reference proteome</keyword>
<comment type="similarity">
    <text evidence="7">Belongs to the binding-protein-dependent transport system permease family.</text>
</comment>
<keyword evidence="6 7" id="KW-0472">Membrane</keyword>
<feature type="transmembrane region" description="Helical" evidence="7">
    <location>
        <begin position="263"/>
        <end position="285"/>
    </location>
</feature>
<proteinExistence type="inferred from homology"/>
<evidence type="ECO:0000256" key="7">
    <source>
        <dbReference type="RuleBase" id="RU363032"/>
    </source>
</evidence>
<dbReference type="SUPFAM" id="SSF161098">
    <property type="entry name" value="MetI-like"/>
    <property type="match status" value="1"/>
</dbReference>
<feature type="transmembrane region" description="Helical" evidence="7">
    <location>
        <begin position="129"/>
        <end position="150"/>
    </location>
</feature>
<accession>A0A1H3LXE0</accession>
<dbReference type="PANTHER" id="PTHR32243:SF18">
    <property type="entry name" value="INNER MEMBRANE ABC TRANSPORTER PERMEASE PROTEIN YCJP"/>
    <property type="match status" value="1"/>
</dbReference>
<evidence type="ECO:0000256" key="6">
    <source>
        <dbReference type="ARBA" id="ARBA00023136"/>
    </source>
</evidence>
<feature type="transmembrane region" description="Helical" evidence="7">
    <location>
        <begin position="236"/>
        <end position="257"/>
    </location>
</feature>
<feature type="transmembrane region" description="Helical" evidence="7">
    <location>
        <begin position="162"/>
        <end position="181"/>
    </location>
</feature>
<sequence length="300" mass="33711">MATSDKLIDTDRWYRINQSIGEFLTSKYTVVAILSTMVLYFTFPIYWTFISSLKTLDGIHAFPPSLVPDASELVDPIWLNYVHLLTQRSFDMFTFNSLIVALVTTAIVVTFGTLAGYGFSRFRFPYDDYVFIGILGARLLPPIGMLVPFYRLFGQLNLIDTRIALVVVYTYMNLPLAIWLMRNYFISIPADLDEASYIDGATRFQTFKDVILPLAKPGVAAVAILTFLFSWREFLFAFALTFTTSAKTIPVGAMMMIEDVVVLWNYLAAGGFIAMLPALLFVVLFQRYIVSGLTAGAVKG</sequence>
<dbReference type="InterPro" id="IPR050901">
    <property type="entry name" value="BP-dep_ABC_trans_perm"/>
</dbReference>
<keyword evidence="2 7" id="KW-0813">Transport</keyword>
<dbReference type="CDD" id="cd06261">
    <property type="entry name" value="TM_PBP2"/>
    <property type="match status" value="1"/>
</dbReference>
<evidence type="ECO:0000256" key="4">
    <source>
        <dbReference type="ARBA" id="ARBA00022692"/>
    </source>
</evidence>
<dbReference type="GO" id="GO:0055085">
    <property type="term" value="P:transmembrane transport"/>
    <property type="evidence" value="ECO:0007669"/>
    <property type="project" value="InterPro"/>
</dbReference>
<evidence type="ECO:0000256" key="3">
    <source>
        <dbReference type="ARBA" id="ARBA00022475"/>
    </source>
</evidence>
<organism evidence="9 10">
    <name type="scientific">Halopenitus persicus</name>
    <dbReference type="NCBI Taxonomy" id="1048396"/>
    <lineage>
        <taxon>Archaea</taxon>
        <taxon>Methanobacteriati</taxon>
        <taxon>Methanobacteriota</taxon>
        <taxon>Stenosarchaea group</taxon>
        <taxon>Halobacteria</taxon>
        <taxon>Halobacteriales</taxon>
        <taxon>Haloferacaceae</taxon>
        <taxon>Halopenitus</taxon>
    </lineage>
</organism>
<feature type="transmembrane region" description="Helical" evidence="7">
    <location>
        <begin position="28"/>
        <end position="49"/>
    </location>
</feature>
<dbReference type="EMBL" id="FNPC01000008">
    <property type="protein sequence ID" value="SDY68694.1"/>
    <property type="molecule type" value="Genomic_DNA"/>
</dbReference>
<dbReference type="RefSeq" id="WP_092733919.1">
    <property type="nucleotide sequence ID" value="NZ_FNPC01000008.1"/>
</dbReference>
<feature type="transmembrane region" description="Helical" evidence="7">
    <location>
        <begin position="93"/>
        <end position="117"/>
    </location>
</feature>
<dbReference type="Pfam" id="PF00528">
    <property type="entry name" value="BPD_transp_1"/>
    <property type="match status" value="1"/>
</dbReference>
<evidence type="ECO:0000313" key="10">
    <source>
        <dbReference type="Proteomes" id="UP000199079"/>
    </source>
</evidence>
<dbReference type="InterPro" id="IPR000515">
    <property type="entry name" value="MetI-like"/>
</dbReference>
<dbReference type="GO" id="GO:0005886">
    <property type="term" value="C:plasma membrane"/>
    <property type="evidence" value="ECO:0007669"/>
    <property type="project" value="UniProtKB-SubCell"/>
</dbReference>
<feature type="transmembrane region" description="Helical" evidence="7">
    <location>
        <begin position="210"/>
        <end position="229"/>
    </location>
</feature>
<evidence type="ECO:0000259" key="8">
    <source>
        <dbReference type="PROSITE" id="PS50928"/>
    </source>
</evidence>
<dbReference type="InterPro" id="IPR035906">
    <property type="entry name" value="MetI-like_sf"/>
</dbReference>
<feature type="domain" description="ABC transmembrane type-1" evidence="8">
    <location>
        <begin position="94"/>
        <end position="285"/>
    </location>
</feature>